<feature type="domain" description="GP-PDE" evidence="2">
    <location>
        <begin position="1"/>
        <end position="105"/>
    </location>
</feature>
<dbReference type="PANTHER" id="PTHR22958:SF1">
    <property type="entry name" value="GLYCEROPHOSPHOCHOLINE PHOSPHODIESTERASE GPCPD1"/>
    <property type="match status" value="1"/>
</dbReference>
<dbReference type="EMBL" id="WTPW01000994">
    <property type="protein sequence ID" value="KAF0464142.1"/>
    <property type="molecule type" value="Genomic_DNA"/>
</dbReference>
<evidence type="ECO:0000256" key="1">
    <source>
        <dbReference type="ARBA" id="ARBA00022801"/>
    </source>
</evidence>
<protein>
    <submittedName>
        <fullName evidence="3">GDPD-domain-containing protein</fullName>
    </submittedName>
</protein>
<dbReference type="PANTHER" id="PTHR22958">
    <property type="entry name" value="GLYCEROPHOSPHORYL DIESTER PHOSPHODIESTERASE"/>
    <property type="match status" value="1"/>
</dbReference>
<name>A0A8H3XGN0_GIGMA</name>
<evidence type="ECO:0000313" key="3">
    <source>
        <dbReference type="EMBL" id="KAF0464142.1"/>
    </source>
</evidence>
<sequence length="119" mass="12852">MLAFKQASYPVFFLTDCGITRMADARCNSVQAAIRFANFAGLSGIVTNCEPIIEAPGLVKVIKNAGLLLFTYGALNNIVANAQLQKRAGVDAVIVDSVLRVYKGLQQSDNEDQINNMVN</sequence>
<dbReference type="Pfam" id="PF03009">
    <property type="entry name" value="GDPD"/>
    <property type="match status" value="1"/>
</dbReference>
<evidence type="ECO:0000313" key="4">
    <source>
        <dbReference type="Proteomes" id="UP000439903"/>
    </source>
</evidence>
<dbReference type="Proteomes" id="UP000439903">
    <property type="component" value="Unassembled WGS sequence"/>
</dbReference>
<comment type="caution">
    <text evidence="3">The sequence shown here is derived from an EMBL/GenBank/DDBJ whole genome shotgun (WGS) entry which is preliminary data.</text>
</comment>
<organism evidence="3 4">
    <name type="scientific">Gigaspora margarita</name>
    <dbReference type="NCBI Taxonomy" id="4874"/>
    <lineage>
        <taxon>Eukaryota</taxon>
        <taxon>Fungi</taxon>
        <taxon>Fungi incertae sedis</taxon>
        <taxon>Mucoromycota</taxon>
        <taxon>Glomeromycotina</taxon>
        <taxon>Glomeromycetes</taxon>
        <taxon>Diversisporales</taxon>
        <taxon>Gigasporaceae</taxon>
        <taxon>Gigaspora</taxon>
    </lineage>
</organism>
<dbReference type="AlphaFoldDB" id="A0A8H3XGN0"/>
<dbReference type="InterPro" id="IPR030395">
    <property type="entry name" value="GP_PDE_dom"/>
</dbReference>
<reference evidence="3 4" key="1">
    <citation type="journal article" date="2019" name="Environ. Microbiol.">
        <title>At the nexus of three kingdoms: the genome of the mycorrhizal fungus Gigaspora margarita provides insights into plant, endobacterial and fungal interactions.</title>
        <authorList>
            <person name="Venice F."/>
            <person name="Ghignone S."/>
            <person name="Salvioli di Fossalunga A."/>
            <person name="Amselem J."/>
            <person name="Novero M."/>
            <person name="Xianan X."/>
            <person name="Sedzielewska Toro K."/>
            <person name="Morin E."/>
            <person name="Lipzen A."/>
            <person name="Grigoriev I.V."/>
            <person name="Henrissat B."/>
            <person name="Martin F.M."/>
            <person name="Bonfante P."/>
        </authorList>
    </citation>
    <scope>NUCLEOTIDE SEQUENCE [LARGE SCALE GENOMIC DNA]</scope>
    <source>
        <strain evidence="3 4">BEG34</strain>
    </source>
</reference>
<accession>A0A8H3XGN0</accession>
<dbReference type="InterPro" id="IPR017946">
    <property type="entry name" value="PLC-like_Pdiesterase_TIM-brl"/>
</dbReference>
<dbReference type="SUPFAM" id="SSF51695">
    <property type="entry name" value="PLC-like phosphodiesterases"/>
    <property type="match status" value="1"/>
</dbReference>
<dbReference type="GO" id="GO:0046475">
    <property type="term" value="P:glycerophospholipid catabolic process"/>
    <property type="evidence" value="ECO:0007669"/>
    <property type="project" value="TreeGrafter"/>
</dbReference>
<dbReference type="OrthoDB" id="197419at2759"/>
<keyword evidence="1" id="KW-0378">Hydrolase</keyword>
<dbReference type="Gene3D" id="3.20.20.190">
    <property type="entry name" value="Phosphatidylinositol (PI) phosphodiesterase"/>
    <property type="match status" value="1"/>
</dbReference>
<proteinExistence type="predicted"/>
<keyword evidence="4" id="KW-1185">Reference proteome</keyword>
<evidence type="ECO:0000259" key="2">
    <source>
        <dbReference type="PROSITE" id="PS51704"/>
    </source>
</evidence>
<dbReference type="InterPro" id="IPR051578">
    <property type="entry name" value="GDPD"/>
</dbReference>
<dbReference type="GO" id="GO:0047389">
    <property type="term" value="F:glycerophosphocholine phosphodiesterase activity"/>
    <property type="evidence" value="ECO:0007669"/>
    <property type="project" value="TreeGrafter"/>
</dbReference>
<dbReference type="PROSITE" id="PS51704">
    <property type="entry name" value="GP_PDE"/>
    <property type="match status" value="1"/>
</dbReference>
<gene>
    <name evidence="3" type="ORF">F8M41_026536</name>
</gene>